<dbReference type="OrthoDB" id="2620019at2"/>
<organism evidence="1 2">
    <name type="scientific">Paenibacillus ginsengarvi</name>
    <dbReference type="NCBI Taxonomy" id="400777"/>
    <lineage>
        <taxon>Bacteria</taxon>
        <taxon>Bacillati</taxon>
        <taxon>Bacillota</taxon>
        <taxon>Bacilli</taxon>
        <taxon>Bacillales</taxon>
        <taxon>Paenibacillaceae</taxon>
        <taxon>Paenibacillus</taxon>
    </lineage>
</organism>
<protein>
    <submittedName>
        <fullName evidence="1">Uncharacterized protein</fullName>
    </submittedName>
</protein>
<proteinExistence type="predicted"/>
<keyword evidence="2" id="KW-1185">Reference proteome</keyword>
<dbReference type="InterPro" id="IPR009343">
    <property type="entry name" value="DUF1002"/>
</dbReference>
<name>A0A3B0BUS3_9BACL</name>
<sequence length="116" mass="12415">MSDKGMDELGKLLASDPELQKAALSGMTKALQEQIHNKNLRVSTEALQSLGKLSALPSGNPVADDYVARVASSVIAVVKVKVIDLAHDMAQLHEIQSRVNDKLTGLNLNISNKIGK</sequence>
<evidence type="ECO:0000313" key="1">
    <source>
        <dbReference type="EMBL" id="RKN77173.1"/>
    </source>
</evidence>
<dbReference type="Pfam" id="PF06207">
    <property type="entry name" value="DUF1002"/>
    <property type="match status" value="1"/>
</dbReference>
<accession>A0A3B0BUS3</accession>
<dbReference type="EMBL" id="RBAH01000020">
    <property type="protein sequence ID" value="RKN77173.1"/>
    <property type="molecule type" value="Genomic_DNA"/>
</dbReference>
<dbReference type="AlphaFoldDB" id="A0A3B0BUS3"/>
<evidence type="ECO:0000313" key="2">
    <source>
        <dbReference type="Proteomes" id="UP000282311"/>
    </source>
</evidence>
<comment type="caution">
    <text evidence="1">The sequence shown here is derived from an EMBL/GenBank/DDBJ whole genome shotgun (WGS) entry which is preliminary data.</text>
</comment>
<gene>
    <name evidence="1" type="ORF">D7M11_24450</name>
</gene>
<dbReference type="Proteomes" id="UP000282311">
    <property type="component" value="Unassembled WGS sequence"/>
</dbReference>
<dbReference type="RefSeq" id="WP_120749882.1">
    <property type="nucleotide sequence ID" value="NZ_RBAH01000020.1"/>
</dbReference>
<reference evidence="1 2" key="1">
    <citation type="journal article" date="2007" name="Int. J. Syst. Evol. Microbiol.">
        <title>Paenibacillus ginsengarvi sp. nov., isolated from soil from ginseng cultivation.</title>
        <authorList>
            <person name="Yoon M.H."/>
            <person name="Ten L.N."/>
            <person name="Im W.T."/>
        </authorList>
    </citation>
    <scope>NUCLEOTIDE SEQUENCE [LARGE SCALE GENOMIC DNA]</scope>
    <source>
        <strain evidence="1 2">KCTC 13059</strain>
    </source>
</reference>